<accession>A0A426FSL4</accession>
<proteinExistence type="predicted"/>
<sequence>MRKQETCEGYAVETFLRLLARDIEQGRNLRDIPAYLLAPDVQTENHPVDPDDEIMGEVAL</sequence>
<dbReference type="RefSeq" id="WP_125095110.1">
    <property type="nucleotide sequence ID" value="NZ_RRUE01000001.1"/>
</dbReference>
<organism evidence="1 2">
    <name type="scientific">Lautropia dentalis</name>
    <dbReference type="NCBI Taxonomy" id="2490857"/>
    <lineage>
        <taxon>Bacteria</taxon>
        <taxon>Pseudomonadati</taxon>
        <taxon>Pseudomonadota</taxon>
        <taxon>Betaproteobacteria</taxon>
        <taxon>Burkholderiales</taxon>
        <taxon>Burkholderiaceae</taxon>
        <taxon>Lautropia</taxon>
    </lineage>
</organism>
<name>A0A426FSL4_9BURK</name>
<dbReference type="OrthoDB" id="9811597at2"/>
<dbReference type="EMBL" id="RRUE01000001">
    <property type="protein sequence ID" value="RRN45681.1"/>
    <property type="molecule type" value="Genomic_DNA"/>
</dbReference>
<dbReference type="AlphaFoldDB" id="A0A426FSL4"/>
<evidence type="ECO:0000313" key="1">
    <source>
        <dbReference type="EMBL" id="RRN45681.1"/>
    </source>
</evidence>
<keyword evidence="2" id="KW-1185">Reference proteome</keyword>
<protein>
    <submittedName>
        <fullName evidence="1">Uncharacterized protein</fullName>
    </submittedName>
</protein>
<comment type="caution">
    <text evidence="1">The sequence shown here is derived from an EMBL/GenBank/DDBJ whole genome shotgun (WGS) entry which is preliminary data.</text>
</comment>
<reference evidence="1 2" key="1">
    <citation type="submission" date="2018-11" db="EMBL/GenBank/DDBJ databases">
        <title>Genome sequencing of Lautropia sp. KCOM 2505 (= ChDC F240).</title>
        <authorList>
            <person name="Kook J.-K."/>
            <person name="Park S.-N."/>
            <person name="Lim Y.K."/>
        </authorList>
    </citation>
    <scope>NUCLEOTIDE SEQUENCE [LARGE SCALE GENOMIC DNA]</scope>
    <source>
        <strain evidence="1 2">KCOM 2505</strain>
    </source>
</reference>
<gene>
    <name evidence="1" type="ORF">EHV23_05885</name>
</gene>
<dbReference type="Proteomes" id="UP000270261">
    <property type="component" value="Unassembled WGS sequence"/>
</dbReference>
<evidence type="ECO:0000313" key="2">
    <source>
        <dbReference type="Proteomes" id="UP000270261"/>
    </source>
</evidence>